<accession>A0ABD1YNE9</accession>
<proteinExistence type="predicted"/>
<reference evidence="1 2" key="1">
    <citation type="submission" date="2024-09" db="EMBL/GenBank/DDBJ databases">
        <title>Chromosome-scale assembly of Riccia fluitans.</title>
        <authorList>
            <person name="Paukszto L."/>
            <person name="Sawicki J."/>
            <person name="Karawczyk K."/>
            <person name="Piernik-Szablinska J."/>
            <person name="Szczecinska M."/>
            <person name="Mazdziarz M."/>
        </authorList>
    </citation>
    <scope>NUCLEOTIDE SEQUENCE [LARGE SCALE GENOMIC DNA]</scope>
    <source>
        <strain evidence="1">Rf_01</strain>
        <tissue evidence="1">Aerial parts of the thallus</tissue>
    </source>
</reference>
<comment type="caution">
    <text evidence="1">The sequence shown here is derived from an EMBL/GenBank/DDBJ whole genome shotgun (WGS) entry which is preliminary data.</text>
</comment>
<dbReference type="Proteomes" id="UP001605036">
    <property type="component" value="Unassembled WGS sequence"/>
</dbReference>
<keyword evidence="2" id="KW-1185">Reference proteome</keyword>
<gene>
    <name evidence="1" type="ORF">R1flu_016861</name>
</gene>
<sequence>MPGYQLQKKKTSGSNPRVFISRVSTVSAERSHERTEAPVSEINGVAERVILDTASLRAVLREAEKFEEAAAEMNKISRATMPARSNLSKVVRTRSFSTSMSDVCTETRSTILYEANRRFVTLRRQYFDLHVTHVAVSSVRREESL</sequence>
<protein>
    <submittedName>
        <fullName evidence="1">Uncharacterized protein</fullName>
    </submittedName>
</protein>
<organism evidence="1 2">
    <name type="scientific">Riccia fluitans</name>
    <dbReference type="NCBI Taxonomy" id="41844"/>
    <lineage>
        <taxon>Eukaryota</taxon>
        <taxon>Viridiplantae</taxon>
        <taxon>Streptophyta</taxon>
        <taxon>Embryophyta</taxon>
        <taxon>Marchantiophyta</taxon>
        <taxon>Marchantiopsida</taxon>
        <taxon>Marchantiidae</taxon>
        <taxon>Marchantiales</taxon>
        <taxon>Ricciaceae</taxon>
        <taxon>Riccia</taxon>
    </lineage>
</organism>
<evidence type="ECO:0000313" key="2">
    <source>
        <dbReference type="Proteomes" id="UP001605036"/>
    </source>
</evidence>
<evidence type="ECO:0000313" key="1">
    <source>
        <dbReference type="EMBL" id="KAL2632175.1"/>
    </source>
</evidence>
<dbReference type="EMBL" id="JBHFFA010000004">
    <property type="protein sequence ID" value="KAL2632175.1"/>
    <property type="molecule type" value="Genomic_DNA"/>
</dbReference>
<dbReference type="AlphaFoldDB" id="A0ABD1YNE9"/>
<name>A0ABD1YNE9_9MARC</name>